<comment type="caution">
    <text evidence="1">The sequence shown here is derived from an EMBL/GenBank/DDBJ whole genome shotgun (WGS) entry which is preliminary data.</text>
</comment>
<dbReference type="STRING" id="869213.GCA_000517085_01856"/>
<keyword evidence="2" id="KW-1185">Reference proteome</keyword>
<protein>
    <submittedName>
        <fullName evidence="1">Uncharacterized protein</fullName>
    </submittedName>
</protein>
<dbReference type="EMBL" id="BAMD01000137">
    <property type="protein sequence ID" value="GAF05847.1"/>
    <property type="molecule type" value="Genomic_DNA"/>
</dbReference>
<dbReference type="RefSeq" id="WP_027471575.1">
    <property type="nucleotide sequence ID" value="NZ_BAMD01000137.1"/>
</dbReference>
<evidence type="ECO:0000313" key="2">
    <source>
        <dbReference type="Proteomes" id="UP000019402"/>
    </source>
</evidence>
<accession>W7YBP5</accession>
<dbReference type="OrthoDB" id="9945079at2"/>
<gene>
    <name evidence="1" type="ORF">JCM21142_114601</name>
</gene>
<sequence>MTTITDDIIFDPDLSYEEQSEAFLTYAQEVFATIDFTDMSDLVDDTCTWTVEQDGLKFTATRVYINVKWYTVKSHTFSVEEIEEEV</sequence>
<organism evidence="1 2">
    <name type="scientific">Saccharicrinis fermentans DSM 9555 = JCM 21142</name>
    <dbReference type="NCBI Taxonomy" id="869213"/>
    <lineage>
        <taxon>Bacteria</taxon>
        <taxon>Pseudomonadati</taxon>
        <taxon>Bacteroidota</taxon>
        <taxon>Bacteroidia</taxon>
        <taxon>Marinilabiliales</taxon>
        <taxon>Marinilabiliaceae</taxon>
        <taxon>Saccharicrinis</taxon>
    </lineage>
</organism>
<reference evidence="1 2" key="1">
    <citation type="journal article" date="2014" name="Genome Announc.">
        <title>Draft Genome Sequence of Cytophaga fermentans JCM 21142T, a Facultative Anaerobe Isolated from Marine Mud.</title>
        <authorList>
            <person name="Starns D."/>
            <person name="Oshima K."/>
            <person name="Suda W."/>
            <person name="Iino T."/>
            <person name="Yuki M."/>
            <person name="Inoue J."/>
            <person name="Kitamura K."/>
            <person name="Iida T."/>
            <person name="Darby A."/>
            <person name="Hattori M."/>
            <person name="Ohkuma M."/>
        </authorList>
    </citation>
    <scope>NUCLEOTIDE SEQUENCE [LARGE SCALE GENOMIC DNA]</scope>
    <source>
        <strain evidence="1 2">JCM 21142</strain>
    </source>
</reference>
<dbReference type="Proteomes" id="UP000019402">
    <property type="component" value="Unassembled WGS sequence"/>
</dbReference>
<name>W7YBP5_9BACT</name>
<proteinExistence type="predicted"/>
<dbReference type="AlphaFoldDB" id="W7YBP5"/>
<evidence type="ECO:0000313" key="1">
    <source>
        <dbReference type="EMBL" id="GAF05847.1"/>
    </source>
</evidence>